<dbReference type="EMBL" id="SRLO01001125">
    <property type="protein sequence ID" value="TNN41225.1"/>
    <property type="molecule type" value="Genomic_DNA"/>
</dbReference>
<dbReference type="Proteomes" id="UP000314294">
    <property type="component" value="Unassembled WGS sequence"/>
</dbReference>
<proteinExistence type="predicted"/>
<comment type="caution">
    <text evidence="1">The sequence shown here is derived from an EMBL/GenBank/DDBJ whole genome shotgun (WGS) entry which is preliminary data.</text>
</comment>
<sequence>MKQKEEVKLNGELRICSLFRLLRTSSPPAGGETTESLTPVNPPPPIRLPCCILHDTSTSTYTSTNTSTSTPVHVQAIVQIVQQSLQRRPHEFEGLSRGSAVYRGVSQAFPRLDRFGLLEGKTVENSVHPFSERGHR</sequence>
<dbReference type="AlphaFoldDB" id="A0A4Z2FJS6"/>
<reference evidence="1 2" key="1">
    <citation type="submission" date="2019-03" db="EMBL/GenBank/DDBJ databases">
        <title>First draft genome of Liparis tanakae, snailfish: a comprehensive survey of snailfish specific genes.</title>
        <authorList>
            <person name="Kim W."/>
            <person name="Song I."/>
            <person name="Jeong J.-H."/>
            <person name="Kim D."/>
            <person name="Kim S."/>
            <person name="Ryu S."/>
            <person name="Song J.Y."/>
            <person name="Lee S.K."/>
        </authorList>
    </citation>
    <scope>NUCLEOTIDE SEQUENCE [LARGE SCALE GENOMIC DNA]</scope>
    <source>
        <tissue evidence="1">Muscle</tissue>
    </source>
</reference>
<keyword evidence="2" id="KW-1185">Reference proteome</keyword>
<evidence type="ECO:0000313" key="1">
    <source>
        <dbReference type="EMBL" id="TNN41225.1"/>
    </source>
</evidence>
<evidence type="ECO:0000313" key="2">
    <source>
        <dbReference type="Proteomes" id="UP000314294"/>
    </source>
</evidence>
<name>A0A4Z2FJS6_9TELE</name>
<protein>
    <submittedName>
        <fullName evidence="1">Uncharacterized protein</fullName>
    </submittedName>
</protein>
<accession>A0A4Z2FJS6</accession>
<gene>
    <name evidence="1" type="ORF">EYF80_048607</name>
</gene>
<organism evidence="1 2">
    <name type="scientific">Liparis tanakae</name>
    <name type="common">Tanaka's snailfish</name>
    <dbReference type="NCBI Taxonomy" id="230148"/>
    <lineage>
        <taxon>Eukaryota</taxon>
        <taxon>Metazoa</taxon>
        <taxon>Chordata</taxon>
        <taxon>Craniata</taxon>
        <taxon>Vertebrata</taxon>
        <taxon>Euteleostomi</taxon>
        <taxon>Actinopterygii</taxon>
        <taxon>Neopterygii</taxon>
        <taxon>Teleostei</taxon>
        <taxon>Neoteleostei</taxon>
        <taxon>Acanthomorphata</taxon>
        <taxon>Eupercaria</taxon>
        <taxon>Perciformes</taxon>
        <taxon>Cottioidei</taxon>
        <taxon>Cottales</taxon>
        <taxon>Liparidae</taxon>
        <taxon>Liparis</taxon>
    </lineage>
</organism>